<evidence type="ECO:0000256" key="5">
    <source>
        <dbReference type="ARBA" id="ARBA00022694"/>
    </source>
</evidence>
<evidence type="ECO:0000256" key="1">
    <source>
        <dbReference type="ARBA" id="ARBA00000928"/>
    </source>
</evidence>
<evidence type="ECO:0000256" key="8">
    <source>
        <dbReference type="ARBA" id="ARBA00044198"/>
    </source>
</evidence>
<keyword evidence="7" id="KW-0539">Nucleus</keyword>
<evidence type="ECO:0000256" key="4">
    <source>
        <dbReference type="ARBA" id="ARBA00012179"/>
    </source>
</evidence>
<dbReference type="Proteomes" id="UP000014074">
    <property type="component" value="Unassembled WGS sequence"/>
</dbReference>
<reference evidence="11" key="1">
    <citation type="journal article" date="2013" name="Genome Announc.">
        <title>Draft genome sequence of the ascomycete Phaeoacremonium aleophilum strain UCR-PA7, a causal agent of the esca disease complex in grapevines.</title>
        <authorList>
            <person name="Blanco-Ulate B."/>
            <person name="Rolshausen P."/>
            <person name="Cantu D."/>
        </authorList>
    </citation>
    <scope>NUCLEOTIDE SEQUENCE [LARGE SCALE GENOMIC DNA]</scope>
    <source>
        <strain evidence="11">UCR-PA7</strain>
    </source>
</reference>
<dbReference type="RefSeq" id="XP_007913855.1">
    <property type="nucleotide sequence ID" value="XM_007915664.1"/>
</dbReference>
<keyword evidence="5" id="KW-0819">tRNA processing</keyword>
<keyword evidence="6" id="KW-0378">Hydrolase</keyword>
<gene>
    <name evidence="10" type="ORF">UCRPA7_3005</name>
</gene>
<dbReference type="OrthoDB" id="24745at2759"/>
<organism evidence="10 11">
    <name type="scientific">Phaeoacremonium minimum (strain UCR-PA7)</name>
    <name type="common">Esca disease fungus</name>
    <name type="synonym">Togninia minima</name>
    <dbReference type="NCBI Taxonomy" id="1286976"/>
    <lineage>
        <taxon>Eukaryota</taxon>
        <taxon>Fungi</taxon>
        <taxon>Dikarya</taxon>
        <taxon>Ascomycota</taxon>
        <taxon>Pezizomycotina</taxon>
        <taxon>Sordariomycetes</taxon>
        <taxon>Sordariomycetidae</taxon>
        <taxon>Togniniales</taxon>
        <taxon>Togniniaceae</taxon>
        <taxon>Phaeoacremonium</taxon>
    </lineage>
</organism>
<dbReference type="GO" id="GO:0033204">
    <property type="term" value="F:ribonuclease P RNA binding"/>
    <property type="evidence" value="ECO:0007669"/>
    <property type="project" value="TreeGrafter"/>
</dbReference>
<evidence type="ECO:0000256" key="3">
    <source>
        <dbReference type="ARBA" id="ARBA00010800"/>
    </source>
</evidence>
<comment type="function">
    <text evidence="9">Component of ribonuclease P, a protein complex that generates mature tRNA molecules by cleaving their 5'-ends. Also a component of RNase MRP, which cleaves pre-rRNA sequences.</text>
</comment>
<dbReference type="AlphaFoldDB" id="R8BQD6"/>
<dbReference type="GeneID" id="19323312"/>
<accession>R8BQD6</accession>
<dbReference type="Gene3D" id="3.30.70.3250">
    <property type="entry name" value="Ribonuclease P, Pop5 subunit"/>
    <property type="match status" value="1"/>
</dbReference>
<dbReference type="EC" id="3.1.26.5" evidence="4"/>
<dbReference type="GO" id="GO:0000460">
    <property type="term" value="P:maturation of 5.8S rRNA"/>
    <property type="evidence" value="ECO:0007669"/>
    <property type="project" value="UniProtKB-ARBA"/>
</dbReference>
<proteinExistence type="inferred from homology"/>
<sequence length="186" mass="20836">MVRVKERYLLVDILYPEGAHTQANGRIPDFVVYNQPTTDSLSHSGLAKAIRAEVATLFGDYGAGAVERSLMVKYLSHATSTVILRCSRAHYRLVWAALTFMNRVPIKNGKPCTFRVVRVSGTIRKVEEEAIRRARQMILIAKEHMAGKDSNALGALFGKPRDQMREVTMVDVHDSDSEGNEDMEND</sequence>
<dbReference type="GO" id="GO:0030681">
    <property type="term" value="C:multimeric ribonuclease P complex"/>
    <property type="evidence" value="ECO:0007669"/>
    <property type="project" value="TreeGrafter"/>
</dbReference>
<evidence type="ECO:0000256" key="7">
    <source>
        <dbReference type="ARBA" id="ARBA00023242"/>
    </source>
</evidence>
<dbReference type="InterPro" id="IPR038085">
    <property type="entry name" value="Rnp2-like_sf"/>
</dbReference>
<dbReference type="InterPro" id="IPR002759">
    <property type="entry name" value="Pop5/Rpp14/Rnp2-like"/>
</dbReference>
<dbReference type="GO" id="GO:0000172">
    <property type="term" value="C:ribonuclease MRP complex"/>
    <property type="evidence" value="ECO:0007669"/>
    <property type="project" value="TreeGrafter"/>
</dbReference>
<dbReference type="EMBL" id="KB932993">
    <property type="protein sequence ID" value="EOO01539.1"/>
    <property type="molecule type" value="Genomic_DNA"/>
</dbReference>
<evidence type="ECO:0000256" key="9">
    <source>
        <dbReference type="ARBA" id="ARBA00055200"/>
    </source>
</evidence>
<name>R8BQD6_PHAM7</name>
<comment type="similarity">
    <text evidence="3">Belongs to the eukaryotic/archaeal RNase P protein component 2 family.</text>
</comment>
<comment type="catalytic activity">
    <reaction evidence="1">
        <text>Endonucleolytic cleavage of RNA, removing 5'-extranucleotides from tRNA precursor.</text>
        <dbReference type="EC" id="3.1.26.5"/>
    </reaction>
</comment>
<dbReference type="SUPFAM" id="SSF160350">
    <property type="entry name" value="Rnp2-like"/>
    <property type="match status" value="1"/>
</dbReference>
<dbReference type="eggNOG" id="KOG4639">
    <property type="taxonomic scope" value="Eukaryota"/>
</dbReference>
<dbReference type="Pfam" id="PF01900">
    <property type="entry name" value="RNase_P_Rpp14"/>
    <property type="match status" value="1"/>
</dbReference>
<keyword evidence="11" id="KW-1185">Reference proteome</keyword>
<dbReference type="GO" id="GO:0005730">
    <property type="term" value="C:nucleolus"/>
    <property type="evidence" value="ECO:0007669"/>
    <property type="project" value="TreeGrafter"/>
</dbReference>
<protein>
    <recommendedName>
        <fullName evidence="8">Ribonuclease P/MRP protein subunit POP5</fullName>
        <ecNumber evidence="4">3.1.26.5</ecNumber>
    </recommendedName>
</protein>
<dbReference type="PANTHER" id="PTHR15441:SF2">
    <property type="entry name" value="RIBONUCLEASE P_MRP PROTEIN SUBUNIT POP5"/>
    <property type="match status" value="1"/>
</dbReference>
<dbReference type="HOGENOM" id="CLU_086710_1_1_1"/>
<evidence type="ECO:0000256" key="2">
    <source>
        <dbReference type="ARBA" id="ARBA00004123"/>
    </source>
</evidence>
<evidence type="ECO:0000313" key="10">
    <source>
        <dbReference type="EMBL" id="EOO01539.1"/>
    </source>
</evidence>
<dbReference type="PANTHER" id="PTHR15441">
    <property type="entry name" value="RIBONUCLEASE P PROTEIN SUBUNIT P14"/>
    <property type="match status" value="1"/>
</dbReference>
<evidence type="ECO:0000313" key="11">
    <source>
        <dbReference type="Proteomes" id="UP000014074"/>
    </source>
</evidence>
<dbReference type="GO" id="GO:0004526">
    <property type="term" value="F:ribonuclease P activity"/>
    <property type="evidence" value="ECO:0007669"/>
    <property type="project" value="UniProtKB-EC"/>
</dbReference>
<evidence type="ECO:0000256" key="6">
    <source>
        <dbReference type="ARBA" id="ARBA00022801"/>
    </source>
</evidence>
<comment type="subcellular location">
    <subcellularLocation>
        <location evidence="2">Nucleus</location>
    </subcellularLocation>
</comment>
<dbReference type="KEGG" id="tmn:UCRPA7_3005"/>
<dbReference type="FunFam" id="3.30.70.3250:FF:000004">
    <property type="entry name" value="Ribonuclease P/MRP protein subunit POP5"/>
    <property type="match status" value="1"/>
</dbReference>
<dbReference type="GO" id="GO:0001682">
    <property type="term" value="P:tRNA 5'-leader removal"/>
    <property type="evidence" value="ECO:0007669"/>
    <property type="project" value="InterPro"/>
</dbReference>